<feature type="domain" description="Glycosyltransferase 2-like" evidence="1">
    <location>
        <begin position="5"/>
        <end position="161"/>
    </location>
</feature>
<dbReference type="Gene3D" id="3.90.550.10">
    <property type="entry name" value="Spore Coat Polysaccharide Biosynthesis Protein SpsA, Chain A"/>
    <property type="match status" value="1"/>
</dbReference>
<dbReference type="InterPro" id="IPR029044">
    <property type="entry name" value="Nucleotide-diphossugar_trans"/>
</dbReference>
<evidence type="ECO:0000313" key="2">
    <source>
        <dbReference type="EMBL" id="SFE00919.1"/>
    </source>
</evidence>
<dbReference type="AlphaFoldDB" id="A0A1I1X0Q8"/>
<dbReference type="EMBL" id="FOMS01000005">
    <property type="protein sequence ID" value="SFE00919.1"/>
    <property type="molecule type" value="Genomic_DNA"/>
</dbReference>
<proteinExistence type="predicted"/>
<evidence type="ECO:0000313" key="3">
    <source>
        <dbReference type="Proteomes" id="UP000325289"/>
    </source>
</evidence>
<accession>A0A1I1X0Q8</accession>
<dbReference type="SUPFAM" id="SSF53448">
    <property type="entry name" value="Nucleotide-diphospho-sugar transferases"/>
    <property type="match status" value="1"/>
</dbReference>
<reference evidence="2 3" key="1">
    <citation type="submission" date="2016-10" db="EMBL/GenBank/DDBJ databases">
        <authorList>
            <person name="Varghese N."/>
            <person name="Submissions S."/>
        </authorList>
    </citation>
    <scope>NUCLEOTIDE SEQUENCE [LARGE SCALE GENOMIC DNA]</scope>
    <source>
        <strain evidence="3">YIM D21,KCTC 23444,ACCC 10710</strain>
    </source>
</reference>
<dbReference type="CDD" id="cd00761">
    <property type="entry name" value="Glyco_tranf_GTA_type"/>
    <property type="match status" value="1"/>
</dbReference>
<dbReference type="Proteomes" id="UP000325289">
    <property type="component" value="Unassembled WGS sequence"/>
</dbReference>
<dbReference type="PANTHER" id="PTHR22916">
    <property type="entry name" value="GLYCOSYLTRANSFERASE"/>
    <property type="match status" value="1"/>
</dbReference>
<dbReference type="InterPro" id="IPR001173">
    <property type="entry name" value="Glyco_trans_2-like"/>
</dbReference>
<dbReference type="Pfam" id="PF00535">
    <property type="entry name" value="Glycos_transf_2"/>
    <property type="match status" value="1"/>
</dbReference>
<organism evidence="2 3">
    <name type="scientific">Roseivivax sediminis</name>
    <dbReference type="NCBI Taxonomy" id="936889"/>
    <lineage>
        <taxon>Bacteria</taxon>
        <taxon>Pseudomonadati</taxon>
        <taxon>Pseudomonadota</taxon>
        <taxon>Alphaproteobacteria</taxon>
        <taxon>Rhodobacterales</taxon>
        <taxon>Roseobacteraceae</taxon>
        <taxon>Roseivivax</taxon>
    </lineage>
</organism>
<sequence length="304" mass="32972">MPRFSIVIPAFNADNTLADTLDSLEHQTLTDWEALIVDDGSTDATRVIAEAAAGRDRRIRVIDNPAKGPSAARNLALTETTGEIIAFLDADDVWAPRKLEIMAQIFRNAGIDAAFSRIAFFDEAGTRTVSSLPGGHVTVPMLLGENPVCTMSNLAVRRAAFAATGGFDTRLVHNEDLEWLIRLVATGNRLVPVAETLVYYRTSPTGLSADLAAMSRGREAAVATALRHGFRTSARAEAIHLRYLARRALRTDAPPRETLRLALAGAWTSPAGFFSDLRRGVMTLAGALAAQILPRRTRRALFSH</sequence>
<dbReference type="RefSeq" id="WP_149755714.1">
    <property type="nucleotide sequence ID" value="NZ_FOMS01000005.1"/>
</dbReference>
<protein>
    <submittedName>
        <fullName evidence="2">Glycosyl transferase family 2</fullName>
    </submittedName>
</protein>
<keyword evidence="2" id="KW-0808">Transferase</keyword>
<dbReference type="PANTHER" id="PTHR22916:SF3">
    <property type="entry name" value="UDP-GLCNAC:BETAGAL BETA-1,3-N-ACETYLGLUCOSAMINYLTRANSFERASE-LIKE PROTEIN 1"/>
    <property type="match status" value="1"/>
</dbReference>
<keyword evidence="3" id="KW-1185">Reference proteome</keyword>
<dbReference type="GO" id="GO:0016758">
    <property type="term" value="F:hexosyltransferase activity"/>
    <property type="evidence" value="ECO:0007669"/>
    <property type="project" value="UniProtKB-ARBA"/>
</dbReference>
<name>A0A1I1X0Q8_9RHOB</name>
<evidence type="ECO:0000259" key="1">
    <source>
        <dbReference type="Pfam" id="PF00535"/>
    </source>
</evidence>
<gene>
    <name evidence="2" type="ORF">SAMN04515678_105185</name>
</gene>
<dbReference type="OrthoDB" id="5291101at2"/>